<dbReference type="PIRSF" id="PIRSF007663">
    <property type="entry name" value="UCP007663"/>
    <property type="match status" value="1"/>
</dbReference>
<evidence type="ECO:0000313" key="5">
    <source>
        <dbReference type="EMBL" id="SDD00557.1"/>
    </source>
</evidence>
<dbReference type="InterPro" id="IPR016518">
    <property type="entry name" value="Alpha-L-fucosidase"/>
</dbReference>
<dbReference type="Pfam" id="PF22124">
    <property type="entry name" value="Glyco_hydro_95_cat"/>
    <property type="match status" value="1"/>
</dbReference>
<feature type="signal peptide" evidence="1">
    <location>
        <begin position="1"/>
        <end position="18"/>
    </location>
</feature>
<organism evidence="5 6">
    <name type="scientific">Niabella drilacis (strain DSM 25811 / CCM 8410 / CCUG 62505 / LMG 26954 / E90)</name>
    <dbReference type="NCBI Taxonomy" id="1285928"/>
    <lineage>
        <taxon>Bacteria</taxon>
        <taxon>Pseudomonadati</taxon>
        <taxon>Bacteroidota</taxon>
        <taxon>Chitinophagia</taxon>
        <taxon>Chitinophagales</taxon>
        <taxon>Chitinophagaceae</taxon>
        <taxon>Niabella</taxon>
    </lineage>
</organism>
<dbReference type="PANTHER" id="PTHR31084:SF0">
    <property type="entry name" value="ALPHA-L-FUCOSIDASE 2"/>
    <property type="match status" value="1"/>
</dbReference>
<dbReference type="Gene3D" id="1.50.10.10">
    <property type="match status" value="1"/>
</dbReference>
<keyword evidence="1" id="KW-0732">Signal</keyword>
<evidence type="ECO:0000259" key="2">
    <source>
        <dbReference type="Pfam" id="PF14498"/>
    </source>
</evidence>
<dbReference type="PANTHER" id="PTHR31084">
    <property type="entry name" value="ALPHA-L-FUCOSIDASE 2"/>
    <property type="match status" value="1"/>
</dbReference>
<dbReference type="Pfam" id="PF21307">
    <property type="entry name" value="Glyco_hydro_95_C"/>
    <property type="match status" value="1"/>
</dbReference>
<dbReference type="InterPro" id="IPR012341">
    <property type="entry name" value="6hp_glycosidase-like_sf"/>
</dbReference>
<accession>A0A1G6R954</accession>
<dbReference type="SUPFAM" id="SSF48208">
    <property type="entry name" value="Six-hairpin glycosidases"/>
    <property type="match status" value="1"/>
</dbReference>
<evidence type="ECO:0000259" key="3">
    <source>
        <dbReference type="Pfam" id="PF21307"/>
    </source>
</evidence>
<dbReference type="InterPro" id="IPR049053">
    <property type="entry name" value="AFCA-like_C"/>
</dbReference>
<keyword evidence="6" id="KW-1185">Reference proteome</keyword>
<feature type="domain" description="Alpha fucosidase A-like C-terminal" evidence="3">
    <location>
        <begin position="740"/>
        <end position="806"/>
    </location>
</feature>
<feature type="domain" description="Glycosyl hydrolase family 95 catalytic" evidence="4">
    <location>
        <begin position="327"/>
        <end position="738"/>
    </location>
</feature>
<evidence type="ECO:0000256" key="1">
    <source>
        <dbReference type="SAM" id="SignalP"/>
    </source>
</evidence>
<sequence>MRFWGIMILLLCGGPAFSQDNKQELYYNKPAKTWTEALPVGNGFMGAMIFGDPVKERIQLNESTLYSGDPATNYKVPSVREHYNAVMERMRAGRYAEAQGLITKQWLGRALQCYQPMSDLLLDLEYNGAVKDFRRYLDISNAVAGVEYTVGATRYERRVFASNPDRVLVLKMSAAGPGTINGSIRLTTPHTPVMQLTAEGNAYILNGRAPGFVLRRSLAQVEAAGDQRKYPELFNLDGSRKPLAKTVLYADEANGLGMYFQNRIRFTHTGGEMMIREGRIVVKGVQELVLYITAATSFKDFQTSPALFPELAAERTRAQMTKLHRFSYSALLGRHIADYRQLFDRVRFTLNAKNKQALLPTDQRIMNYAKGSDEDLVTLFFQYGRYLMIAGSRVGGQPLNLQGMWNDKVIPPWASAYTTNINLEMNYWPAELTNLSECHQPLFKAIKELAVNGKEAALRIYGNQGWMGNHNMSIWREADPIDICACSFWPMVAGWLTSHLWEHYLFTGDKTFLKTEVYPLLKGAVLFYKDWLIPNGEGYLVTPVGHSPENAFVYDSGQSSTLSPGPTMDMAIIRESFSRFLEAQKALGVEDALKTEIEAKLGKLLPYQVGSFGQLQEWQWDFKEQDVHHRHLSHLYPFHPGNQITPNSSPVLTGAVKRVLERRGDQATGWSMGWKVNLWARLYDGNRALSILSKLIHLVKEDDPAFSGSGCYANLFDACPPFQIDGNFGATAGITEMLLQSHDGYLHLLPALPDKWAQGSIKGIKARGDFEVDISWAGHQLTGARIIAKKGGILPIKSPVALRVKGGRLLKGAAKNPMMEPIRTTGFLDHSRQETTAFVQPAGYTYYLSTKAGEQLILDAQ</sequence>
<dbReference type="InterPro" id="IPR054363">
    <property type="entry name" value="GH95_cat"/>
</dbReference>
<evidence type="ECO:0000313" key="6">
    <source>
        <dbReference type="Proteomes" id="UP000198757"/>
    </source>
</evidence>
<dbReference type="AlphaFoldDB" id="A0A1G6R954"/>
<dbReference type="InterPro" id="IPR027414">
    <property type="entry name" value="GH95_N_dom"/>
</dbReference>
<proteinExistence type="predicted"/>
<dbReference type="EMBL" id="FMZO01000005">
    <property type="protein sequence ID" value="SDD00557.1"/>
    <property type="molecule type" value="Genomic_DNA"/>
</dbReference>
<feature type="domain" description="Glycosyl hydrolase family 95 N-terminal" evidence="2">
    <location>
        <begin position="25"/>
        <end position="299"/>
    </location>
</feature>
<dbReference type="RefSeq" id="WP_245729185.1">
    <property type="nucleotide sequence ID" value="NZ_FMZO01000005.1"/>
</dbReference>
<name>A0A1G6R954_NIADE</name>
<dbReference type="STRING" id="1285928.SAMN04487894_105178"/>
<dbReference type="Pfam" id="PF14498">
    <property type="entry name" value="Glyco_hyd_65N_2"/>
    <property type="match status" value="1"/>
</dbReference>
<gene>
    <name evidence="5" type="ORF">SAMN04487894_105178</name>
</gene>
<dbReference type="InterPro" id="IPR008928">
    <property type="entry name" value="6-hairpin_glycosidase_sf"/>
</dbReference>
<reference evidence="6" key="1">
    <citation type="submission" date="2016-10" db="EMBL/GenBank/DDBJ databases">
        <authorList>
            <person name="Varghese N."/>
            <person name="Submissions S."/>
        </authorList>
    </citation>
    <scope>NUCLEOTIDE SEQUENCE [LARGE SCALE GENOMIC DNA]</scope>
    <source>
        <strain evidence="6">DSM 25811 / CCM 8410 / LMG 26954 / E90</strain>
    </source>
</reference>
<dbReference type="GO" id="GO:0004560">
    <property type="term" value="F:alpha-L-fucosidase activity"/>
    <property type="evidence" value="ECO:0007669"/>
    <property type="project" value="InterPro"/>
</dbReference>
<feature type="chain" id="PRO_5011483446" evidence="1">
    <location>
        <begin position="19"/>
        <end position="861"/>
    </location>
</feature>
<dbReference type="FunFam" id="1.50.10.10:FF:000028">
    <property type="entry name" value="Alpha-L-fucosidase 2"/>
    <property type="match status" value="1"/>
</dbReference>
<dbReference type="Proteomes" id="UP000198757">
    <property type="component" value="Unassembled WGS sequence"/>
</dbReference>
<evidence type="ECO:0000259" key="4">
    <source>
        <dbReference type="Pfam" id="PF22124"/>
    </source>
</evidence>
<protein>
    <submittedName>
        <fullName evidence="5">Alpha-L-fucosidase 2</fullName>
    </submittedName>
</protein>
<dbReference type="GO" id="GO:0005975">
    <property type="term" value="P:carbohydrate metabolic process"/>
    <property type="evidence" value="ECO:0007669"/>
    <property type="project" value="InterPro"/>
</dbReference>